<proteinExistence type="predicted"/>
<dbReference type="OrthoDB" id="9964683at2"/>
<gene>
    <name evidence="2" type="ORF">AKJ09_08256</name>
</gene>
<name>A0A0K1Q779_9BACT</name>
<keyword evidence="3" id="KW-1185">Reference proteome</keyword>
<feature type="signal peptide" evidence="1">
    <location>
        <begin position="1"/>
        <end position="25"/>
    </location>
</feature>
<dbReference type="AlphaFoldDB" id="A0A0K1Q779"/>
<dbReference type="KEGG" id="llu:AKJ09_08256"/>
<evidence type="ECO:0000313" key="2">
    <source>
        <dbReference type="EMBL" id="AKV01593.1"/>
    </source>
</evidence>
<sequence length="164" mass="17331">MLAAEFARLGAVLALVAFGTGCAGARTTVVADTAQYPISLSRAVRDADGTLVASGRATPVARLEFETTVWGLLYSSVKLNPRTDISEAVNEQMAAVNGDAVVNVHVKTGRCATEFFPFLNLLPIWPGCTKVRVEGDIIKVQRDSAPAVGATSTAKAWSSRTESF</sequence>
<evidence type="ECO:0008006" key="4">
    <source>
        <dbReference type="Google" id="ProtNLM"/>
    </source>
</evidence>
<protein>
    <recommendedName>
        <fullName evidence="4">Lipoprotein</fullName>
    </recommendedName>
</protein>
<dbReference type="Proteomes" id="UP000064967">
    <property type="component" value="Chromosome"/>
</dbReference>
<keyword evidence="1" id="KW-0732">Signal</keyword>
<feature type="chain" id="PRO_5005466976" description="Lipoprotein" evidence="1">
    <location>
        <begin position="26"/>
        <end position="164"/>
    </location>
</feature>
<dbReference type="STRING" id="1391654.AKJ09_08256"/>
<evidence type="ECO:0000313" key="3">
    <source>
        <dbReference type="Proteomes" id="UP000064967"/>
    </source>
</evidence>
<organism evidence="2 3">
    <name type="scientific">Labilithrix luteola</name>
    <dbReference type="NCBI Taxonomy" id="1391654"/>
    <lineage>
        <taxon>Bacteria</taxon>
        <taxon>Pseudomonadati</taxon>
        <taxon>Myxococcota</taxon>
        <taxon>Polyangia</taxon>
        <taxon>Polyangiales</taxon>
        <taxon>Labilitrichaceae</taxon>
        <taxon>Labilithrix</taxon>
    </lineage>
</organism>
<reference evidence="2 3" key="1">
    <citation type="submission" date="2015-08" db="EMBL/GenBank/DDBJ databases">
        <authorList>
            <person name="Babu N.S."/>
            <person name="Beckwith C.J."/>
            <person name="Beseler K.G."/>
            <person name="Brison A."/>
            <person name="Carone J.V."/>
            <person name="Caskin T.P."/>
            <person name="Diamond M."/>
            <person name="Durham M.E."/>
            <person name="Foxe J.M."/>
            <person name="Go M."/>
            <person name="Henderson B.A."/>
            <person name="Jones I.B."/>
            <person name="McGettigan J.A."/>
            <person name="Micheletti S.J."/>
            <person name="Nasrallah M.E."/>
            <person name="Ortiz D."/>
            <person name="Piller C.R."/>
            <person name="Privatt S.R."/>
            <person name="Schneider S.L."/>
            <person name="Sharp S."/>
            <person name="Smith T.C."/>
            <person name="Stanton J.D."/>
            <person name="Ullery H.E."/>
            <person name="Wilson R.J."/>
            <person name="Serrano M.G."/>
            <person name="Buck G."/>
            <person name="Lee V."/>
            <person name="Wang Y."/>
            <person name="Carvalho R."/>
            <person name="Voegtly L."/>
            <person name="Shi R."/>
            <person name="Duckworth R."/>
            <person name="Johnson A."/>
            <person name="Loviza R."/>
            <person name="Walstead R."/>
            <person name="Shah Z."/>
            <person name="Kiflezghi M."/>
            <person name="Wade K."/>
            <person name="Ball S.L."/>
            <person name="Bradley K.W."/>
            <person name="Asai D.J."/>
            <person name="Bowman C.A."/>
            <person name="Russell D.A."/>
            <person name="Pope W.H."/>
            <person name="Jacobs-Sera D."/>
            <person name="Hendrix R.W."/>
            <person name="Hatfull G.F."/>
        </authorList>
    </citation>
    <scope>NUCLEOTIDE SEQUENCE [LARGE SCALE GENOMIC DNA]</scope>
    <source>
        <strain evidence="2 3">DSM 27648</strain>
    </source>
</reference>
<dbReference type="RefSeq" id="WP_146652664.1">
    <property type="nucleotide sequence ID" value="NZ_CP012333.1"/>
</dbReference>
<accession>A0A0K1Q779</accession>
<dbReference type="EMBL" id="CP012333">
    <property type="protein sequence ID" value="AKV01593.1"/>
    <property type="molecule type" value="Genomic_DNA"/>
</dbReference>
<evidence type="ECO:0000256" key="1">
    <source>
        <dbReference type="SAM" id="SignalP"/>
    </source>
</evidence>